<feature type="domain" description="Sulfotransferase" evidence="3">
    <location>
        <begin position="48"/>
        <end position="290"/>
    </location>
</feature>
<evidence type="ECO:0000256" key="1">
    <source>
        <dbReference type="ARBA" id="ARBA00005771"/>
    </source>
</evidence>
<evidence type="ECO:0000313" key="4">
    <source>
        <dbReference type="Proteomes" id="UP000694888"/>
    </source>
</evidence>
<dbReference type="SUPFAM" id="SSF52540">
    <property type="entry name" value="P-loop containing nucleoside triphosphate hydrolases"/>
    <property type="match status" value="1"/>
</dbReference>
<dbReference type="PANTHER" id="PTHR11783">
    <property type="entry name" value="SULFOTRANSFERASE SULT"/>
    <property type="match status" value="1"/>
</dbReference>
<dbReference type="RefSeq" id="XP_005093551.1">
    <property type="nucleotide sequence ID" value="XM_005093494.3"/>
</dbReference>
<accession>A0ABM0JH44</accession>
<keyword evidence="4" id="KW-1185">Reference proteome</keyword>
<dbReference type="Pfam" id="PF00685">
    <property type="entry name" value="Sulfotransfer_1"/>
    <property type="match status" value="1"/>
</dbReference>
<keyword evidence="2" id="KW-0808">Transferase</keyword>
<sequence>MSEPRHIVDKDGGSFHVGDAGEVWFPPFPLQNSYTEQLDIIKRVKIRDDDVIMTGYGKSGSHWHFEILTMLKRGTTHYVTHSKPDLMLDRLTEQEVDNIPSPRVLNTHVNYRFLPTEALEKKTKLVLLLRNPKDVCVSMFNHMRDWTKGGYNGTWEGFFNTFLETGTWYGNWFSCMKDWEKELSNHPHHPVFISTYEAMQKNPVEQIGNLNAFLNTRRSPEFCRCVAYMCNFHNLKEASKNVKVDSFPGVWKEGSPGFFRRGIVGDWKNWMSEEQNKKFDDNFKKQMSESKLDIVFEL</sequence>
<dbReference type="Proteomes" id="UP000694888">
    <property type="component" value="Unplaced"/>
</dbReference>
<evidence type="ECO:0000313" key="5">
    <source>
        <dbReference type="RefSeq" id="XP_005093551.1"/>
    </source>
</evidence>
<dbReference type="Gene3D" id="3.40.50.300">
    <property type="entry name" value="P-loop containing nucleotide triphosphate hydrolases"/>
    <property type="match status" value="1"/>
</dbReference>
<protein>
    <submittedName>
        <fullName evidence="5">Sulfotransferase family cytosolic 1B member 1</fullName>
    </submittedName>
</protein>
<dbReference type="GeneID" id="101852459"/>
<reference evidence="5" key="1">
    <citation type="submission" date="2025-08" db="UniProtKB">
        <authorList>
            <consortium name="RefSeq"/>
        </authorList>
    </citation>
    <scope>IDENTIFICATION</scope>
</reference>
<evidence type="ECO:0000259" key="3">
    <source>
        <dbReference type="Pfam" id="PF00685"/>
    </source>
</evidence>
<dbReference type="InterPro" id="IPR000863">
    <property type="entry name" value="Sulfotransferase_dom"/>
</dbReference>
<proteinExistence type="inferred from homology"/>
<organism evidence="4 5">
    <name type="scientific">Aplysia californica</name>
    <name type="common">California sea hare</name>
    <dbReference type="NCBI Taxonomy" id="6500"/>
    <lineage>
        <taxon>Eukaryota</taxon>
        <taxon>Metazoa</taxon>
        <taxon>Spiralia</taxon>
        <taxon>Lophotrochozoa</taxon>
        <taxon>Mollusca</taxon>
        <taxon>Gastropoda</taxon>
        <taxon>Heterobranchia</taxon>
        <taxon>Euthyneura</taxon>
        <taxon>Tectipleura</taxon>
        <taxon>Aplysiida</taxon>
        <taxon>Aplysioidea</taxon>
        <taxon>Aplysiidae</taxon>
        <taxon>Aplysia</taxon>
    </lineage>
</organism>
<evidence type="ECO:0000256" key="2">
    <source>
        <dbReference type="ARBA" id="ARBA00022679"/>
    </source>
</evidence>
<comment type="similarity">
    <text evidence="1">Belongs to the sulfotransferase 1 family.</text>
</comment>
<name>A0ABM0JH44_APLCA</name>
<gene>
    <name evidence="5" type="primary">LOC101852459</name>
</gene>
<dbReference type="InterPro" id="IPR027417">
    <property type="entry name" value="P-loop_NTPase"/>
</dbReference>